<organism evidence="3 5">
    <name type="scientific">Azotobacter beijerinckii</name>
    <dbReference type="NCBI Taxonomy" id="170623"/>
    <lineage>
        <taxon>Bacteria</taxon>
        <taxon>Pseudomonadati</taxon>
        <taxon>Pseudomonadota</taxon>
        <taxon>Gammaproteobacteria</taxon>
        <taxon>Pseudomonadales</taxon>
        <taxon>Pseudomonadaceae</taxon>
        <taxon>Azotobacter</taxon>
    </lineage>
</organism>
<dbReference type="InterPro" id="IPR025528">
    <property type="entry name" value="BrnA_antitoxin"/>
</dbReference>
<keyword evidence="4" id="KW-1185">Reference proteome</keyword>
<dbReference type="Proteomes" id="UP000198861">
    <property type="component" value="Unassembled WGS sequence"/>
</dbReference>
<dbReference type="AlphaFoldDB" id="A0A1I4GNA3"/>
<sequence>MTTKRKDSASAWVDPDDAPILTDEFFEHGTWRIGEQEVTREEAQAAIAKSRGRPKSDETKVPVKIRLDPDLLAVLRATGPGWQTRVNRILRERFAM</sequence>
<evidence type="ECO:0000313" key="5">
    <source>
        <dbReference type="Proteomes" id="UP000199579"/>
    </source>
</evidence>
<dbReference type="EMBL" id="FOKJ01000157">
    <property type="protein sequence ID" value="SFB64263.1"/>
    <property type="molecule type" value="Genomic_DNA"/>
</dbReference>
<proteinExistence type="predicted"/>
<feature type="region of interest" description="Disordered" evidence="1">
    <location>
        <begin position="37"/>
        <end position="60"/>
    </location>
</feature>
<evidence type="ECO:0000256" key="1">
    <source>
        <dbReference type="SAM" id="MobiDB-lite"/>
    </source>
</evidence>
<dbReference type="Proteomes" id="UP000199579">
    <property type="component" value="Unassembled WGS sequence"/>
</dbReference>
<dbReference type="EMBL" id="FOSX01000094">
    <property type="protein sequence ID" value="SFL30960.1"/>
    <property type="molecule type" value="Genomic_DNA"/>
</dbReference>
<reference evidence="3 5" key="2">
    <citation type="submission" date="2016-10" db="EMBL/GenBank/DDBJ databases">
        <authorList>
            <person name="de Groot N.N."/>
        </authorList>
    </citation>
    <scope>NUCLEOTIDE SEQUENCE [LARGE SCALE GENOMIC DNA]</scope>
    <source>
        <strain evidence="3 5">DSM 381</strain>
    </source>
</reference>
<evidence type="ECO:0000313" key="2">
    <source>
        <dbReference type="EMBL" id="SFB64263.1"/>
    </source>
</evidence>
<accession>A0A1I4GNA3</accession>
<dbReference type="Pfam" id="PF14384">
    <property type="entry name" value="BrnA_antitoxin"/>
    <property type="match status" value="1"/>
</dbReference>
<protein>
    <submittedName>
        <fullName evidence="3">Uncharacterized conserved protein, DUF4415 family</fullName>
    </submittedName>
</protein>
<name>A0A1I4GNA3_9GAMM</name>
<evidence type="ECO:0000313" key="3">
    <source>
        <dbReference type="EMBL" id="SFL30960.1"/>
    </source>
</evidence>
<reference evidence="2 4" key="1">
    <citation type="submission" date="2016-10" db="EMBL/GenBank/DDBJ databases">
        <authorList>
            <person name="Varghese N."/>
            <person name="Submissions S."/>
        </authorList>
    </citation>
    <scope>NUCLEOTIDE SEQUENCE [LARGE SCALE GENOMIC DNA]</scope>
    <source>
        <strain evidence="2 4">DSM 282</strain>
    </source>
</reference>
<dbReference type="RefSeq" id="WP_090943286.1">
    <property type="nucleotide sequence ID" value="NZ_FOKJ01000157.1"/>
</dbReference>
<evidence type="ECO:0000313" key="4">
    <source>
        <dbReference type="Proteomes" id="UP000198861"/>
    </source>
</evidence>
<gene>
    <name evidence="2" type="ORF">SAMN04244571_04656</name>
    <name evidence="3" type="ORF">SAMN04244574_03905</name>
</gene>